<evidence type="ECO:0000259" key="5">
    <source>
        <dbReference type="PROSITE" id="PS51891"/>
    </source>
</evidence>
<proteinExistence type="inferred from homology"/>
<dbReference type="STRING" id="1314777.A0A164Y8N4"/>
<name>A0A164Y8N4_9AGAM</name>
<dbReference type="GO" id="GO:0046872">
    <property type="term" value="F:metal ion binding"/>
    <property type="evidence" value="ECO:0007669"/>
    <property type="project" value="UniProtKB-KW"/>
</dbReference>
<keyword evidence="4" id="KW-0456">Lyase</keyword>
<keyword evidence="3" id="KW-0862">Zinc</keyword>
<dbReference type="InterPro" id="IPR006913">
    <property type="entry name" value="CENP-V/GFA"/>
</dbReference>
<accession>A0A164Y8N4</accession>
<evidence type="ECO:0000256" key="4">
    <source>
        <dbReference type="ARBA" id="ARBA00023239"/>
    </source>
</evidence>
<protein>
    <recommendedName>
        <fullName evidence="5">CENP-V/GFA domain-containing protein</fullName>
    </recommendedName>
</protein>
<dbReference type="AlphaFoldDB" id="A0A164Y8N4"/>
<dbReference type="GO" id="GO:0016846">
    <property type="term" value="F:carbon-sulfur lyase activity"/>
    <property type="evidence" value="ECO:0007669"/>
    <property type="project" value="InterPro"/>
</dbReference>
<dbReference type="PANTHER" id="PTHR33337">
    <property type="entry name" value="GFA DOMAIN-CONTAINING PROTEIN"/>
    <property type="match status" value="1"/>
</dbReference>
<dbReference type="SUPFAM" id="SSF51316">
    <property type="entry name" value="Mss4-like"/>
    <property type="match status" value="1"/>
</dbReference>
<dbReference type="Gene3D" id="3.90.1590.10">
    <property type="entry name" value="glutathione-dependent formaldehyde- activating enzyme (gfa)"/>
    <property type="match status" value="1"/>
</dbReference>
<reference evidence="6 7" key="1">
    <citation type="journal article" date="2016" name="Mol. Biol. Evol.">
        <title>Comparative Genomics of Early-Diverging Mushroom-Forming Fungi Provides Insights into the Origins of Lignocellulose Decay Capabilities.</title>
        <authorList>
            <person name="Nagy L.G."/>
            <person name="Riley R."/>
            <person name="Tritt A."/>
            <person name="Adam C."/>
            <person name="Daum C."/>
            <person name="Floudas D."/>
            <person name="Sun H."/>
            <person name="Yadav J.S."/>
            <person name="Pangilinan J."/>
            <person name="Larsson K.H."/>
            <person name="Matsuura K."/>
            <person name="Barry K."/>
            <person name="Labutti K."/>
            <person name="Kuo R."/>
            <person name="Ohm R.A."/>
            <person name="Bhattacharya S.S."/>
            <person name="Shirouzu T."/>
            <person name="Yoshinaga Y."/>
            <person name="Martin F.M."/>
            <person name="Grigoriev I.V."/>
            <person name="Hibbett D.S."/>
        </authorList>
    </citation>
    <scope>NUCLEOTIDE SEQUENCE [LARGE SCALE GENOMIC DNA]</scope>
    <source>
        <strain evidence="6 7">HHB9708</strain>
    </source>
</reference>
<evidence type="ECO:0000256" key="3">
    <source>
        <dbReference type="ARBA" id="ARBA00022833"/>
    </source>
</evidence>
<evidence type="ECO:0000256" key="2">
    <source>
        <dbReference type="ARBA" id="ARBA00022723"/>
    </source>
</evidence>
<dbReference type="InterPro" id="IPR011057">
    <property type="entry name" value="Mss4-like_sf"/>
</dbReference>
<gene>
    <name evidence="6" type="ORF">SISNIDRAFT_463456</name>
</gene>
<evidence type="ECO:0000256" key="1">
    <source>
        <dbReference type="ARBA" id="ARBA00005495"/>
    </source>
</evidence>
<keyword evidence="2" id="KW-0479">Metal-binding</keyword>
<evidence type="ECO:0000313" key="6">
    <source>
        <dbReference type="EMBL" id="KZS96689.1"/>
    </source>
</evidence>
<keyword evidence="7" id="KW-1185">Reference proteome</keyword>
<dbReference type="OrthoDB" id="9985472at2759"/>
<sequence length="138" mass="14933">MPVTGSCLCEEISVTVDLQELPQPVVCFCINCKKSGSTSFSIETVVPRDLVQIAGNPKIYSDTATASGIPMERLFCGTCSSPILSRTPLNPDNCFLKCGLFEHPLTPPRKIVCDARKESWVNVEVAPVEVPVEVAAHL</sequence>
<dbReference type="PROSITE" id="PS51891">
    <property type="entry name" value="CENP_V_GFA"/>
    <property type="match status" value="1"/>
</dbReference>
<dbReference type="PANTHER" id="PTHR33337:SF36">
    <property type="entry name" value="DUF636 DOMAIN PROTEIN (AFU_ORTHOLOGUE AFUA_3G01340)"/>
    <property type="match status" value="1"/>
</dbReference>
<dbReference type="Proteomes" id="UP000076722">
    <property type="component" value="Unassembled WGS sequence"/>
</dbReference>
<organism evidence="6 7">
    <name type="scientific">Sistotremastrum niveocremeum HHB9708</name>
    <dbReference type="NCBI Taxonomy" id="1314777"/>
    <lineage>
        <taxon>Eukaryota</taxon>
        <taxon>Fungi</taxon>
        <taxon>Dikarya</taxon>
        <taxon>Basidiomycota</taxon>
        <taxon>Agaricomycotina</taxon>
        <taxon>Agaricomycetes</taxon>
        <taxon>Sistotremastrales</taxon>
        <taxon>Sistotremastraceae</taxon>
        <taxon>Sertulicium</taxon>
        <taxon>Sertulicium niveocremeum</taxon>
    </lineage>
</organism>
<feature type="domain" description="CENP-V/GFA" evidence="5">
    <location>
        <begin position="3"/>
        <end position="121"/>
    </location>
</feature>
<dbReference type="EMBL" id="KV419398">
    <property type="protein sequence ID" value="KZS96689.1"/>
    <property type="molecule type" value="Genomic_DNA"/>
</dbReference>
<comment type="similarity">
    <text evidence="1">Belongs to the Gfa family.</text>
</comment>
<evidence type="ECO:0000313" key="7">
    <source>
        <dbReference type="Proteomes" id="UP000076722"/>
    </source>
</evidence>
<dbReference type="Pfam" id="PF04828">
    <property type="entry name" value="GFA"/>
    <property type="match status" value="1"/>
</dbReference>